<feature type="coiled-coil region" evidence="1">
    <location>
        <begin position="28"/>
        <end position="55"/>
    </location>
</feature>
<keyword evidence="3" id="KW-1185">Reference proteome</keyword>
<evidence type="ECO:0000256" key="1">
    <source>
        <dbReference type="SAM" id="Coils"/>
    </source>
</evidence>
<evidence type="ECO:0000313" key="2">
    <source>
        <dbReference type="EMBL" id="VDN15387.1"/>
    </source>
</evidence>
<organism evidence="2 3">
    <name type="scientific">Dibothriocephalus latus</name>
    <name type="common">Fish tapeworm</name>
    <name type="synonym">Diphyllobothrium latum</name>
    <dbReference type="NCBI Taxonomy" id="60516"/>
    <lineage>
        <taxon>Eukaryota</taxon>
        <taxon>Metazoa</taxon>
        <taxon>Spiralia</taxon>
        <taxon>Lophotrochozoa</taxon>
        <taxon>Platyhelminthes</taxon>
        <taxon>Cestoda</taxon>
        <taxon>Eucestoda</taxon>
        <taxon>Diphyllobothriidea</taxon>
        <taxon>Diphyllobothriidae</taxon>
        <taxon>Dibothriocephalus</taxon>
    </lineage>
</organism>
<gene>
    <name evidence="2" type="ORF">DILT_LOCUS11218</name>
</gene>
<name>A0A3P7LUT4_DIBLA</name>
<reference evidence="2 3" key="1">
    <citation type="submission" date="2018-11" db="EMBL/GenBank/DDBJ databases">
        <authorList>
            <consortium name="Pathogen Informatics"/>
        </authorList>
    </citation>
    <scope>NUCLEOTIDE SEQUENCE [LARGE SCALE GENOMIC DNA]</scope>
</reference>
<sequence>MCLLTCCQKAVSSSCHAHPRGGPYDMVFVCIKENLRRLEEQARQAEVQLTTREEELATLQLLKKEQLRAIEVARGQLRSRRAVETELVDLQIKLGLTVKCLKRLETLAEDPNAPLLDPKAGQRILPPLPPPNQVFAIRSTDDAAKDPIPKEEEEEDAVELPFKPAGRLRLLEGNDLTVQQMTEKIEALEVKITKKEALLLERKMILEATEKLVDDLKEQAVGGK</sequence>
<dbReference type="Proteomes" id="UP000281553">
    <property type="component" value="Unassembled WGS sequence"/>
</dbReference>
<accession>A0A3P7LUT4</accession>
<evidence type="ECO:0000313" key="3">
    <source>
        <dbReference type="Proteomes" id="UP000281553"/>
    </source>
</evidence>
<proteinExistence type="predicted"/>
<dbReference type="AlphaFoldDB" id="A0A3P7LUT4"/>
<protein>
    <submittedName>
        <fullName evidence="2">Uncharacterized protein</fullName>
    </submittedName>
</protein>
<dbReference type="EMBL" id="UYRU01062334">
    <property type="protein sequence ID" value="VDN15387.1"/>
    <property type="molecule type" value="Genomic_DNA"/>
</dbReference>
<dbReference type="OrthoDB" id="10262929at2759"/>
<keyword evidence="1" id="KW-0175">Coiled coil</keyword>